<dbReference type="Pfam" id="PF00169">
    <property type="entry name" value="PH"/>
    <property type="match status" value="3"/>
</dbReference>
<feature type="region of interest" description="Disordered" evidence="1">
    <location>
        <begin position="525"/>
        <end position="545"/>
    </location>
</feature>
<dbReference type="InterPro" id="IPR011993">
    <property type="entry name" value="PH-like_dom_sf"/>
</dbReference>
<proteinExistence type="predicted"/>
<dbReference type="OrthoDB" id="2157866at2759"/>
<evidence type="ECO:0000313" key="3">
    <source>
        <dbReference type="EMBL" id="RKP09730.1"/>
    </source>
</evidence>
<dbReference type="PROSITE" id="PS50003">
    <property type="entry name" value="PH_DOMAIN"/>
    <property type="match status" value="3"/>
</dbReference>
<dbReference type="STRING" id="78915.A0A4P9XWC8"/>
<evidence type="ECO:0000313" key="4">
    <source>
        <dbReference type="Proteomes" id="UP000271241"/>
    </source>
</evidence>
<name>A0A4P9XWC8_9FUNG</name>
<reference evidence="4" key="1">
    <citation type="journal article" date="2018" name="Nat. Microbiol.">
        <title>Leveraging single-cell genomics to expand the fungal tree of life.</title>
        <authorList>
            <person name="Ahrendt S.R."/>
            <person name="Quandt C.A."/>
            <person name="Ciobanu D."/>
            <person name="Clum A."/>
            <person name="Salamov A."/>
            <person name="Andreopoulos B."/>
            <person name="Cheng J.F."/>
            <person name="Woyke T."/>
            <person name="Pelin A."/>
            <person name="Henrissat B."/>
            <person name="Reynolds N.K."/>
            <person name="Benny G.L."/>
            <person name="Smith M.E."/>
            <person name="James T.Y."/>
            <person name="Grigoriev I.V."/>
        </authorList>
    </citation>
    <scope>NUCLEOTIDE SEQUENCE [LARGE SCALE GENOMIC DNA]</scope>
    <source>
        <strain evidence="4">RSA 1356</strain>
    </source>
</reference>
<feature type="region of interest" description="Disordered" evidence="1">
    <location>
        <begin position="216"/>
        <end position="372"/>
    </location>
</feature>
<feature type="domain" description="PH" evidence="2">
    <location>
        <begin position="98"/>
        <end position="201"/>
    </location>
</feature>
<evidence type="ECO:0000259" key="2">
    <source>
        <dbReference type="PROSITE" id="PS50003"/>
    </source>
</evidence>
<organism evidence="3 4">
    <name type="scientific">Thamnocephalis sphaerospora</name>
    <dbReference type="NCBI Taxonomy" id="78915"/>
    <lineage>
        <taxon>Eukaryota</taxon>
        <taxon>Fungi</taxon>
        <taxon>Fungi incertae sedis</taxon>
        <taxon>Zoopagomycota</taxon>
        <taxon>Zoopagomycotina</taxon>
        <taxon>Zoopagomycetes</taxon>
        <taxon>Zoopagales</taxon>
        <taxon>Sigmoideomycetaceae</taxon>
        <taxon>Thamnocephalis</taxon>
    </lineage>
</organism>
<feature type="compositionally biased region" description="Acidic residues" evidence="1">
    <location>
        <begin position="338"/>
        <end position="372"/>
    </location>
</feature>
<dbReference type="SUPFAM" id="SSF50729">
    <property type="entry name" value="PH domain-like"/>
    <property type="match status" value="3"/>
</dbReference>
<dbReference type="EMBL" id="KZ992492">
    <property type="protein sequence ID" value="RKP09730.1"/>
    <property type="molecule type" value="Genomic_DNA"/>
</dbReference>
<protein>
    <recommendedName>
        <fullName evidence="2">PH domain-containing protein</fullName>
    </recommendedName>
</protein>
<dbReference type="PANTHER" id="PTHR14336">
    <property type="entry name" value="TANDEM PH DOMAIN CONTAINING PROTEIN"/>
    <property type="match status" value="1"/>
</dbReference>
<feature type="region of interest" description="Disordered" evidence="1">
    <location>
        <begin position="1"/>
        <end position="90"/>
    </location>
</feature>
<accession>A0A4P9XWC8</accession>
<feature type="domain" description="PH" evidence="2">
    <location>
        <begin position="580"/>
        <end position="678"/>
    </location>
</feature>
<feature type="compositionally biased region" description="Acidic residues" evidence="1">
    <location>
        <begin position="313"/>
        <end position="323"/>
    </location>
</feature>
<keyword evidence="4" id="KW-1185">Reference proteome</keyword>
<dbReference type="Gene3D" id="2.30.29.30">
    <property type="entry name" value="Pleckstrin-homology domain (PH domain)/Phosphotyrosine-binding domain (PTB)"/>
    <property type="match status" value="3"/>
</dbReference>
<dbReference type="PANTHER" id="PTHR14336:SF8">
    <property type="entry name" value="PROTEIN OPY1"/>
    <property type="match status" value="1"/>
</dbReference>
<dbReference type="FunFam" id="2.30.29.30:FF:000286">
    <property type="entry name" value="PH-protein kinase domain containing protein"/>
    <property type="match status" value="3"/>
</dbReference>
<dbReference type="Proteomes" id="UP000271241">
    <property type="component" value="Unassembled WGS sequence"/>
</dbReference>
<dbReference type="InterPro" id="IPR051707">
    <property type="entry name" value="PI-Interact_SigTrans_Reg"/>
</dbReference>
<feature type="compositionally biased region" description="Low complexity" evidence="1">
    <location>
        <begin position="1"/>
        <end position="20"/>
    </location>
</feature>
<evidence type="ECO:0000256" key="1">
    <source>
        <dbReference type="SAM" id="MobiDB-lite"/>
    </source>
</evidence>
<sequence length="687" mass="76071">MDTLAAAPPASPPRALAGAPDNSGSSPGRFARSHLEPIPFSDESDSELEQLESSRGAADSPQSRGIAVPAPPPLAYESDEQDGLALSKEQQKEVEHEQILHSGYLLKRAQKRKQWRRRWFVLRSNKLVYYKDQKEYKLLGIVPLDQILACAEVQRKEKPKKRKSKRANVFGIVTTERKFYFSVESPEEMLSWLRAIRGVHADFLAKSAAGGVTPAALAGKAADRDHSPLQRGDQPSLPTSRTVKFDEPTGGAHTFKPTVARLPSEQGSAQDRPKQQNTASPPTSGNAASVLGADTTASKVKARSADVVPNDGDCADDEFDSDEEKLATAGGNPTKDNADDDYYDVEGGDDDDDEYDDYDEEEEEEGCEESDECECVEPGGEAIGALNTAQILKTGLLRKRSGPRKAWKKRWFVLRPTQLVYYKDQREYKSLGIIDLNDIEAVAPLPRKKRTNVFGVMTSRKKYYLQAGSPEELLDWTRALRDACRAARSTVSNATDDAAADDVRRKSVARRSILSAWPATRSSQESTYTFNDETASGGNAHSTDAVSRVTSALRHSPSPESDSRAAGITAITASSTGRSGQMLQGYLTKQSQKNKTWQKRWFTLRDGRLSYYKNDKESVLRQQLPLSQVQSVQSAADTLSKQRPYCLVLTTSDRRYLLAAESAELRDRWVQALNRERERLQRTDTAA</sequence>
<gene>
    <name evidence="3" type="ORF">THASP1DRAFT_28470</name>
</gene>
<feature type="compositionally biased region" description="Polar residues" evidence="1">
    <location>
        <begin position="265"/>
        <end position="287"/>
    </location>
</feature>
<dbReference type="InterPro" id="IPR001849">
    <property type="entry name" value="PH_domain"/>
</dbReference>
<dbReference type="AlphaFoldDB" id="A0A4P9XWC8"/>
<feature type="domain" description="PH" evidence="2">
    <location>
        <begin position="390"/>
        <end position="485"/>
    </location>
</feature>
<dbReference type="SMART" id="SM00233">
    <property type="entry name" value="PH"/>
    <property type="match status" value="3"/>
</dbReference>